<evidence type="ECO:0000256" key="3">
    <source>
        <dbReference type="ARBA" id="ARBA00022692"/>
    </source>
</evidence>
<keyword evidence="3 7" id="KW-0812">Transmembrane</keyword>
<evidence type="ECO:0000256" key="5">
    <source>
        <dbReference type="ARBA" id="ARBA00023136"/>
    </source>
</evidence>
<dbReference type="Proteomes" id="UP000204391">
    <property type="component" value="Chromosome"/>
</dbReference>
<keyword evidence="9" id="KW-0175">Coiled coil</keyword>
<keyword evidence="5 7" id="KW-0472">Membrane</keyword>
<accession>A0A221MDW2</accession>
<evidence type="ECO:0000256" key="2">
    <source>
        <dbReference type="ARBA" id="ARBA00022618"/>
    </source>
</evidence>
<evidence type="ECO:0000256" key="10">
    <source>
        <dbReference type="SAM" id="MobiDB-lite"/>
    </source>
</evidence>
<keyword evidence="12" id="KW-1185">Reference proteome</keyword>
<comment type="function">
    <text evidence="7">Essential cell division protein.</text>
</comment>
<dbReference type="RefSeq" id="WP_089532704.1">
    <property type="nucleotide sequence ID" value="NZ_CP022437.1"/>
</dbReference>
<evidence type="ECO:0000256" key="8">
    <source>
        <dbReference type="NCBIfam" id="TIGR02209"/>
    </source>
</evidence>
<keyword evidence="6 7" id="KW-0131">Cell cycle</keyword>
<evidence type="ECO:0000313" key="12">
    <source>
        <dbReference type="Proteomes" id="UP000204391"/>
    </source>
</evidence>
<dbReference type="GO" id="GO:0005886">
    <property type="term" value="C:plasma membrane"/>
    <property type="evidence" value="ECO:0007669"/>
    <property type="project" value="UniProtKB-SubCell"/>
</dbReference>
<dbReference type="EMBL" id="CP022437">
    <property type="protein sequence ID" value="ASN05856.1"/>
    <property type="molecule type" value="Genomic_DNA"/>
</dbReference>
<organism evidence="11 12">
    <name type="scientific">Virgibacillus necropolis</name>
    <dbReference type="NCBI Taxonomy" id="163877"/>
    <lineage>
        <taxon>Bacteria</taxon>
        <taxon>Bacillati</taxon>
        <taxon>Bacillota</taxon>
        <taxon>Bacilli</taxon>
        <taxon>Bacillales</taxon>
        <taxon>Bacillaceae</taxon>
        <taxon>Virgibacillus</taxon>
    </lineage>
</organism>
<dbReference type="NCBIfam" id="TIGR02209">
    <property type="entry name" value="ftsL_broad"/>
    <property type="match status" value="1"/>
</dbReference>
<evidence type="ECO:0000313" key="11">
    <source>
        <dbReference type="EMBL" id="ASN05856.1"/>
    </source>
</evidence>
<gene>
    <name evidence="7 11" type="primary">ftsL</name>
    <name evidence="11" type="ORF">CFK40_12960</name>
</gene>
<dbReference type="AlphaFoldDB" id="A0A221MDW2"/>
<dbReference type="HAMAP" id="MF_00910">
    <property type="entry name" value="FtsL"/>
    <property type="match status" value="1"/>
</dbReference>
<evidence type="ECO:0000256" key="1">
    <source>
        <dbReference type="ARBA" id="ARBA00022475"/>
    </source>
</evidence>
<keyword evidence="2 7" id="KW-0132">Cell division</keyword>
<feature type="transmembrane region" description="Helical" evidence="7">
    <location>
        <begin position="40"/>
        <end position="60"/>
    </location>
</feature>
<keyword evidence="1 7" id="KW-1003">Cell membrane</keyword>
<feature type="coiled-coil region" evidence="9">
    <location>
        <begin position="63"/>
        <end position="90"/>
    </location>
</feature>
<dbReference type="InterPro" id="IPR011922">
    <property type="entry name" value="Cell_div_FtsL"/>
</dbReference>
<evidence type="ECO:0000256" key="7">
    <source>
        <dbReference type="HAMAP-Rule" id="MF_00910"/>
    </source>
</evidence>
<feature type="compositionally biased region" description="Polar residues" evidence="10">
    <location>
        <begin position="1"/>
        <end position="17"/>
    </location>
</feature>
<sequence length="124" mass="14042">MSASQARNWEQTQTTASPKKDKQVVVKVRKQSWITKGEKVLYSIVGTCLITASMYMVSFASSTDTVNRELQALENKVQTQQVQNEGLLFEKKELSRPERIVKIAKENGLQIQDAEIKQVSVIKK</sequence>
<comment type="similarity">
    <text evidence="7">Belongs to the FtsL family.</text>
</comment>
<dbReference type="GO" id="GO:0043093">
    <property type="term" value="P:FtsZ-dependent cytokinesis"/>
    <property type="evidence" value="ECO:0007669"/>
    <property type="project" value="UniProtKB-UniRule"/>
</dbReference>
<dbReference type="GO" id="GO:0032153">
    <property type="term" value="C:cell division site"/>
    <property type="evidence" value="ECO:0007669"/>
    <property type="project" value="UniProtKB-UniRule"/>
</dbReference>
<comment type="subcellular location">
    <subcellularLocation>
        <location evidence="7">Cell membrane</location>
        <topology evidence="7">Single-pass type II membrane protein</topology>
    </subcellularLocation>
    <text evidence="7">Localizes to the division septum where it forms a ring structure.</text>
</comment>
<evidence type="ECO:0000256" key="6">
    <source>
        <dbReference type="ARBA" id="ARBA00023306"/>
    </source>
</evidence>
<reference evidence="11 12" key="1">
    <citation type="journal article" date="2003" name="Int. J. Syst. Evol. Microbiol.">
        <title>Virgibacillus carmonensis sp. nov., Virgibacillus necropolis sp. nov. and Virgibacillus picturae sp. nov., three novel species isolated from deteriorated mural paintings, transfer of the species of the genus salibacillus to Virgibacillus, as Virgibacillus marismortui comb. nov. and Virgibacillus salexigens comb. nov., and emended description of the genus Virgibacillus.</title>
        <authorList>
            <person name="Heyrman J."/>
            <person name="Logan N.A."/>
            <person name="Busse H.J."/>
            <person name="Balcaen A."/>
            <person name="Lebbe L."/>
            <person name="Rodriguez-Diaz M."/>
            <person name="Swings J."/>
            <person name="De Vos P."/>
        </authorList>
    </citation>
    <scope>NUCLEOTIDE SEQUENCE [LARGE SCALE GENOMIC DNA]</scope>
    <source>
        <strain evidence="11 12">LMG 19488</strain>
    </source>
</reference>
<keyword evidence="4 7" id="KW-1133">Transmembrane helix</keyword>
<protein>
    <recommendedName>
        <fullName evidence="7 8">Cell division protein FtsL</fullName>
    </recommendedName>
</protein>
<evidence type="ECO:0000256" key="9">
    <source>
        <dbReference type="SAM" id="Coils"/>
    </source>
</evidence>
<dbReference type="KEGG" id="vne:CFK40_12960"/>
<evidence type="ECO:0000256" key="4">
    <source>
        <dbReference type="ARBA" id="ARBA00022989"/>
    </source>
</evidence>
<name>A0A221MDW2_9BACI</name>
<dbReference type="OrthoDB" id="2973386at2"/>
<feature type="region of interest" description="Disordered" evidence="10">
    <location>
        <begin position="1"/>
        <end position="22"/>
    </location>
</feature>
<proteinExistence type="inferred from homology"/>